<gene>
    <name evidence="2" type="ORF">R6U77_00855</name>
</gene>
<feature type="transmembrane region" description="Helical" evidence="1">
    <location>
        <begin position="7"/>
        <end position="30"/>
    </location>
</feature>
<evidence type="ECO:0000313" key="3">
    <source>
        <dbReference type="Proteomes" id="UP001322664"/>
    </source>
</evidence>
<reference evidence="2 3" key="1">
    <citation type="submission" date="2023-09" db="EMBL/GenBank/DDBJ databases">
        <authorList>
            <person name="Page C.A."/>
            <person name="Perez-Diaz I.M."/>
        </authorList>
    </citation>
    <scope>NUCLEOTIDE SEQUENCE [LARGE SCALE GENOMIC DNA]</scope>
    <source>
        <strain evidence="2 3">Ll15</strain>
    </source>
</reference>
<keyword evidence="3" id="KW-1185">Reference proteome</keyword>
<keyword evidence="1" id="KW-0472">Membrane</keyword>
<keyword evidence="1" id="KW-1133">Transmembrane helix</keyword>
<dbReference type="Proteomes" id="UP001322664">
    <property type="component" value="Chromosome"/>
</dbReference>
<protein>
    <submittedName>
        <fullName evidence="2">Uncharacterized protein</fullName>
    </submittedName>
</protein>
<accession>A0ABZ0RVJ6</accession>
<keyword evidence="1" id="KW-0812">Transmembrane</keyword>
<evidence type="ECO:0000313" key="2">
    <source>
        <dbReference type="EMBL" id="WPK12268.1"/>
    </source>
</evidence>
<dbReference type="RefSeq" id="WP_319837047.1">
    <property type="nucleotide sequence ID" value="NZ_CP137624.1"/>
</dbReference>
<name>A0ABZ0RVJ6_9BACI</name>
<organism evidence="2 3">
    <name type="scientific">Lysinibacillus louembei</name>
    <dbReference type="NCBI Taxonomy" id="1470088"/>
    <lineage>
        <taxon>Bacteria</taxon>
        <taxon>Bacillati</taxon>
        <taxon>Bacillota</taxon>
        <taxon>Bacilli</taxon>
        <taxon>Bacillales</taxon>
        <taxon>Bacillaceae</taxon>
        <taxon>Lysinibacillus</taxon>
    </lineage>
</organism>
<proteinExistence type="predicted"/>
<dbReference type="EMBL" id="CP137624">
    <property type="protein sequence ID" value="WPK12268.1"/>
    <property type="molecule type" value="Genomic_DNA"/>
</dbReference>
<evidence type="ECO:0000256" key="1">
    <source>
        <dbReference type="SAM" id="Phobius"/>
    </source>
</evidence>
<sequence length="72" mass="8560">MGRLKFYLVKLLILLLCVPAYPFLIVGVWMERSSSTLGVKFRDVNADYWDDTRYALSVTYKKSKFYKKEKKK</sequence>